<dbReference type="Pfam" id="PF01292">
    <property type="entry name" value="Ni_hydr_CYTB"/>
    <property type="match status" value="1"/>
</dbReference>
<comment type="caution">
    <text evidence="15">The sequence shown here is derived from an EMBL/GenBank/DDBJ whole genome shotgun (WGS) entry which is preliminary data.</text>
</comment>
<dbReference type="GO" id="GO:0022904">
    <property type="term" value="P:respiratory electron transport chain"/>
    <property type="evidence" value="ECO:0007669"/>
    <property type="project" value="InterPro"/>
</dbReference>
<dbReference type="InterPro" id="IPR052168">
    <property type="entry name" value="Cytochrome_b561_oxidase"/>
</dbReference>
<keyword evidence="3" id="KW-0813">Transport</keyword>
<dbReference type="GO" id="GO:0020037">
    <property type="term" value="F:heme binding"/>
    <property type="evidence" value="ECO:0007669"/>
    <property type="project" value="TreeGrafter"/>
</dbReference>
<keyword evidence="7" id="KW-0479">Metal-binding</keyword>
<name>A0A844HUI0_9RHOB</name>
<dbReference type="InterPro" id="IPR011577">
    <property type="entry name" value="Cyt_b561_bac/Ni-Hgenase"/>
</dbReference>
<evidence type="ECO:0000256" key="2">
    <source>
        <dbReference type="ARBA" id="ARBA00004651"/>
    </source>
</evidence>
<evidence type="ECO:0000256" key="4">
    <source>
        <dbReference type="ARBA" id="ARBA00022475"/>
    </source>
</evidence>
<evidence type="ECO:0000256" key="6">
    <source>
        <dbReference type="ARBA" id="ARBA00022692"/>
    </source>
</evidence>
<comment type="similarity">
    <text evidence="12">Belongs to the cytochrome b561 family.</text>
</comment>
<dbReference type="InterPro" id="IPR016174">
    <property type="entry name" value="Di-haem_cyt_TM"/>
</dbReference>
<evidence type="ECO:0000256" key="1">
    <source>
        <dbReference type="ARBA" id="ARBA00001970"/>
    </source>
</evidence>
<evidence type="ECO:0000313" key="15">
    <source>
        <dbReference type="EMBL" id="MTH61997.1"/>
    </source>
</evidence>
<dbReference type="GO" id="GO:0046872">
    <property type="term" value="F:metal ion binding"/>
    <property type="evidence" value="ECO:0007669"/>
    <property type="project" value="UniProtKB-KW"/>
</dbReference>
<dbReference type="Proteomes" id="UP000449846">
    <property type="component" value="Unassembled WGS sequence"/>
</dbReference>
<comment type="cofactor">
    <cofactor evidence="1">
        <name>heme b</name>
        <dbReference type="ChEBI" id="CHEBI:60344"/>
    </cofactor>
</comment>
<keyword evidence="8" id="KW-0249">Electron transport</keyword>
<proteinExistence type="inferred from homology"/>
<comment type="subcellular location">
    <subcellularLocation>
        <location evidence="2">Cell membrane</location>
        <topology evidence="2">Multi-pass membrane protein</topology>
    </subcellularLocation>
</comment>
<dbReference type="AlphaFoldDB" id="A0A844HUI0"/>
<keyword evidence="6 13" id="KW-0812">Transmembrane</keyword>
<reference evidence="15 16" key="1">
    <citation type="submission" date="2019-11" db="EMBL/GenBank/DDBJ databases">
        <authorList>
            <person name="Dong K."/>
        </authorList>
    </citation>
    <scope>NUCLEOTIDE SEQUENCE [LARGE SCALE GENOMIC DNA]</scope>
    <source>
        <strain evidence="15 16">NBRC 112902</strain>
    </source>
</reference>
<protein>
    <submittedName>
        <fullName evidence="15">Cytochrome b</fullName>
    </submittedName>
</protein>
<keyword evidence="4" id="KW-1003">Cell membrane</keyword>
<evidence type="ECO:0000259" key="14">
    <source>
        <dbReference type="Pfam" id="PF01292"/>
    </source>
</evidence>
<accession>A0A844HUI0</accession>
<evidence type="ECO:0000256" key="12">
    <source>
        <dbReference type="ARBA" id="ARBA00037975"/>
    </source>
</evidence>
<dbReference type="PANTHER" id="PTHR30529">
    <property type="entry name" value="CYTOCHROME B561"/>
    <property type="match status" value="1"/>
</dbReference>
<evidence type="ECO:0000256" key="13">
    <source>
        <dbReference type="SAM" id="Phobius"/>
    </source>
</evidence>
<evidence type="ECO:0000313" key="16">
    <source>
        <dbReference type="Proteomes" id="UP000449846"/>
    </source>
</evidence>
<keyword evidence="10" id="KW-0408">Iron</keyword>
<evidence type="ECO:0000256" key="11">
    <source>
        <dbReference type="ARBA" id="ARBA00023136"/>
    </source>
</evidence>
<keyword evidence="9 13" id="KW-1133">Transmembrane helix</keyword>
<dbReference type="GO" id="GO:0009055">
    <property type="term" value="F:electron transfer activity"/>
    <property type="evidence" value="ECO:0007669"/>
    <property type="project" value="InterPro"/>
</dbReference>
<dbReference type="EMBL" id="WMIG01000023">
    <property type="protein sequence ID" value="MTH61997.1"/>
    <property type="molecule type" value="Genomic_DNA"/>
</dbReference>
<dbReference type="RefSeq" id="WP_155041943.1">
    <property type="nucleotide sequence ID" value="NZ_JBHGCD010000027.1"/>
</dbReference>
<dbReference type="SUPFAM" id="SSF81342">
    <property type="entry name" value="Transmembrane di-heme cytochromes"/>
    <property type="match status" value="1"/>
</dbReference>
<organism evidence="15 16">
    <name type="scientific">Paracoccus litorisediminis</name>
    <dbReference type="NCBI Taxonomy" id="2006130"/>
    <lineage>
        <taxon>Bacteria</taxon>
        <taxon>Pseudomonadati</taxon>
        <taxon>Pseudomonadota</taxon>
        <taxon>Alphaproteobacteria</taxon>
        <taxon>Rhodobacterales</taxon>
        <taxon>Paracoccaceae</taxon>
        <taxon>Paracoccus</taxon>
    </lineage>
</organism>
<evidence type="ECO:0000256" key="10">
    <source>
        <dbReference type="ARBA" id="ARBA00023004"/>
    </source>
</evidence>
<dbReference type="OrthoDB" id="7280471at2"/>
<keyword evidence="16" id="KW-1185">Reference proteome</keyword>
<evidence type="ECO:0000256" key="5">
    <source>
        <dbReference type="ARBA" id="ARBA00022617"/>
    </source>
</evidence>
<gene>
    <name evidence="15" type="ORF">GL300_22630</name>
</gene>
<evidence type="ECO:0000256" key="8">
    <source>
        <dbReference type="ARBA" id="ARBA00022982"/>
    </source>
</evidence>
<dbReference type="Gene3D" id="1.20.950.20">
    <property type="entry name" value="Transmembrane di-heme cytochromes, Chain C"/>
    <property type="match status" value="1"/>
</dbReference>
<dbReference type="GO" id="GO:0005886">
    <property type="term" value="C:plasma membrane"/>
    <property type="evidence" value="ECO:0007669"/>
    <property type="project" value="UniProtKB-SubCell"/>
</dbReference>
<feature type="transmembrane region" description="Helical" evidence="13">
    <location>
        <begin position="154"/>
        <end position="174"/>
    </location>
</feature>
<sequence length="190" mass="20881">MPTQQSEPLPLGDTIQRYGLVSRILHWSMAALLLWQFLGMGLKLTLGRTPLVSFFTGSHQMVGTVLFVLILARVIWTIANRRHRPAHGDGLLGLAARAGHMALYLVMLIVPAAAILRAYGSERVFAPFGFQIFPAQQPEIGWMVGIGDALHGELGWLMLALIAGHVVMVGLHQAMWRDGTLQRMAGRPRG</sequence>
<keyword evidence="11 13" id="KW-0472">Membrane</keyword>
<dbReference type="PANTHER" id="PTHR30529:SF1">
    <property type="entry name" value="CYTOCHROME B561 HOMOLOG 2"/>
    <property type="match status" value="1"/>
</dbReference>
<keyword evidence="5" id="KW-0349">Heme</keyword>
<evidence type="ECO:0000256" key="3">
    <source>
        <dbReference type="ARBA" id="ARBA00022448"/>
    </source>
</evidence>
<evidence type="ECO:0000256" key="7">
    <source>
        <dbReference type="ARBA" id="ARBA00022723"/>
    </source>
</evidence>
<feature type="domain" description="Cytochrome b561 bacterial/Ni-hydrogenase" evidence="14">
    <location>
        <begin position="17"/>
        <end position="185"/>
    </location>
</feature>
<evidence type="ECO:0000256" key="9">
    <source>
        <dbReference type="ARBA" id="ARBA00022989"/>
    </source>
</evidence>
<feature type="transmembrane region" description="Helical" evidence="13">
    <location>
        <begin position="20"/>
        <end position="38"/>
    </location>
</feature>
<feature type="transmembrane region" description="Helical" evidence="13">
    <location>
        <begin position="58"/>
        <end position="80"/>
    </location>
</feature>
<feature type="transmembrane region" description="Helical" evidence="13">
    <location>
        <begin position="101"/>
        <end position="120"/>
    </location>
</feature>